<evidence type="ECO:0000313" key="1">
    <source>
        <dbReference type="EMBL" id="MCB8605169.1"/>
    </source>
</evidence>
<reference evidence="1" key="1">
    <citation type="submission" date="2021-10" db="EMBL/GenBank/DDBJ databases">
        <title>Collection of gut derived symbiotic bacterial strains cultured from healthy donors.</title>
        <authorList>
            <person name="Lin H."/>
            <person name="Littmann E."/>
            <person name="Kohout C."/>
            <person name="Pamer E.G."/>
        </authorList>
    </citation>
    <scope>NUCLEOTIDE SEQUENCE</scope>
    <source>
        <strain evidence="1">DFI.4.35</strain>
    </source>
</reference>
<organism evidence="1 2">
    <name type="scientific">Veillonella nakazawae</name>
    <dbReference type="NCBI Taxonomy" id="2682456"/>
    <lineage>
        <taxon>Bacteria</taxon>
        <taxon>Bacillati</taxon>
        <taxon>Bacillota</taxon>
        <taxon>Negativicutes</taxon>
        <taxon>Veillonellales</taxon>
        <taxon>Veillonellaceae</taxon>
        <taxon>Veillonella</taxon>
    </lineage>
</organism>
<dbReference type="AlphaFoldDB" id="A0AB35H930"/>
<dbReference type="Proteomes" id="UP001198010">
    <property type="component" value="Unassembled WGS sequence"/>
</dbReference>
<sequence>MDKAYDSILYCVVDARSLAKTMFYKESNYFRFKCLCCGEEVFLAAANSTLQTPHFRHRKGNNDKSCEAYLGQVGAIEKYLSVRNRSQNHVSFFFNTDRKIFEFGFILQREEIEELKAKQALLEVKKKYFENAFLSVPITNASFVANVPQYFSIAEYSANYIVNIAGKVYVLNHLIEAKNKLLFFKSRLYDERAKKLSSNLLYTDTRYVVISEEKSLINKLISFENVECLTEINKFITMRKNFFSVEIIFSRAHFDLNLFLHNHQFHIETSETLNILWPPLFMKNSDYICESDKVFIHSSFPLVSHGNTNATYITGDICSGISQLKVENKIIIKEKNVDVVLIKSEIQQQDIIDDEVKLLRHSNWEVTGDMDYFLLDREGYRKLIIGEKVYLTEGDQIVGYKNNHLKCIISGDSNSLPTAEKIIADILKYHPQSEIYNPSDFSEKVYSNVVSNYLEACNKNGRINVIVKKYIKEGLL</sequence>
<evidence type="ECO:0000313" key="2">
    <source>
        <dbReference type="Proteomes" id="UP001198010"/>
    </source>
</evidence>
<comment type="caution">
    <text evidence="1">The sequence shown here is derived from an EMBL/GenBank/DDBJ whole genome shotgun (WGS) entry which is preliminary data.</text>
</comment>
<dbReference type="RefSeq" id="WP_227283092.1">
    <property type="nucleotide sequence ID" value="NZ_JAJDLA010000003.1"/>
</dbReference>
<protein>
    <recommendedName>
        <fullName evidence="3">Competence protein CoiA-like family protein</fullName>
    </recommendedName>
</protein>
<accession>A0AB35H930</accession>
<gene>
    <name evidence="1" type="ORF">LJD63_02680</name>
</gene>
<proteinExistence type="predicted"/>
<evidence type="ECO:0008006" key="3">
    <source>
        <dbReference type="Google" id="ProtNLM"/>
    </source>
</evidence>
<dbReference type="EMBL" id="JAJDLA010000003">
    <property type="protein sequence ID" value="MCB8605169.1"/>
    <property type="molecule type" value="Genomic_DNA"/>
</dbReference>
<name>A0AB35H930_9FIRM</name>